<proteinExistence type="predicted"/>
<dbReference type="AlphaFoldDB" id="A0A8S8X8E8"/>
<protein>
    <submittedName>
        <fullName evidence="5">GntR family transcriptional regulator</fullName>
    </submittedName>
</protein>
<dbReference type="GO" id="GO:0003677">
    <property type="term" value="F:DNA binding"/>
    <property type="evidence" value="ECO:0007669"/>
    <property type="project" value="UniProtKB-KW"/>
</dbReference>
<reference evidence="5" key="1">
    <citation type="submission" date="2021-02" db="EMBL/GenBank/DDBJ databases">
        <title>Genome sequence of Rhodospirillales sp. strain TMPK1 isolated from soil.</title>
        <authorList>
            <person name="Nakai R."/>
            <person name="Kusada H."/>
            <person name="Tamaki H."/>
        </authorList>
    </citation>
    <scope>NUCLEOTIDE SEQUENCE</scope>
    <source>
        <strain evidence="5">TMPK1</strain>
    </source>
</reference>
<evidence type="ECO:0000313" key="5">
    <source>
        <dbReference type="EMBL" id="GIL40138.1"/>
    </source>
</evidence>
<accession>A0A8S8X8E8</accession>
<dbReference type="GO" id="GO:0003700">
    <property type="term" value="F:DNA-binding transcription factor activity"/>
    <property type="evidence" value="ECO:0007669"/>
    <property type="project" value="InterPro"/>
</dbReference>
<evidence type="ECO:0000259" key="4">
    <source>
        <dbReference type="PROSITE" id="PS50949"/>
    </source>
</evidence>
<dbReference type="Gene3D" id="3.40.1410.10">
    <property type="entry name" value="Chorismate lyase-like"/>
    <property type="match status" value="1"/>
</dbReference>
<dbReference type="Pfam" id="PF00392">
    <property type="entry name" value="GntR"/>
    <property type="match status" value="1"/>
</dbReference>
<keyword evidence="2" id="KW-0238">DNA-binding</keyword>
<dbReference type="InterPro" id="IPR036388">
    <property type="entry name" value="WH-like_DNA-bd_sf"/>
</dbReference>
<dbReference type="SUPFAM" id="SSF46785">
    <property type="entry name" value="Winged helix' DNA-binding domain"/>
    <property type="match status" value="1"/>
</dbReference>
<dbReference type="GO" id="GO:0045892">
    <property type="term" value="P:negative regulation of DNA-templated transcription"/>
    <property type="evidence" value="ECO:0007669"/>
    <property type="project" value="TreeGrafter"/>
</dbReference>
<gene>
    <name evidence="5" type="ORF">TMPK1_23750</name>
</gene>
<dbReference type="PANTHER" id="PTHR44846">
    <property type="entry name" value="MANNOSYL-D-GLYCERATE TRANSPORT/METABOLISM SYSTEM REPRESSOR MNGR-RELATED"/>
    <property type="match status" value="1"/>
</dbReference>
<dbReference type="SMART" id="SM00866">
    <property type="entry name" value="UTRA"/>
    <property type="match status" value="1"/>
</dbReference>
<sequence>MNSPMFHREALAGDAPLYLQLARHVRKLIADGQLQVEQALPAERELADRFGVSRVTVRKALQELVDEGLLQQRARAGTYVSRGVHVVQALSALTGFTEDMRSRGLEPSSQFLHRGVATASPEETMALGLQPGEMVSRLHRVRLIDGTPIAIEHATIATRFLPDPDAVRGSLYEKLRALGNAPHRALQRLSAIVLDAEQSKILDVPAGTPALSIERRSFLKDGRPLELMRSQYRGDAYDVIVELNLNETK</sequence>
<dbReference type="InterPro" id="IPR036390">
    <property type="entry name" value="WH_DNA-bd_sf"/>
</dbReference>
<dbReference type="RefSeq" id="WP_420243247.1">
    <property type="nucleotide sequence ID" value="NZ_BOPV01000001.1"/>
</dbReference>
<dbReference type="EMBL" id="BOPV01000001">
    <property type="protein sequence ID" value="GIL40138.1"/>
    <property type="molecule type" value="Genomic_DNA"/>
</dbReference>
<dbReference type="PANTHER" id="PTHR44846:SF1">
    <property type="entry name" value="MANNOSYL-D-GLYCERATE TRANSPORT_METABOLISM SYSTEM REPRESSOR MNGR-RELATED"/>
    <property type="match status" value="1"/>
</dbReference>
<dbReference type="CDD" id="cd07377">
    <property type="entry name" value="WHTH_GntR"/>
    <property type="match status" value="1"/>
</dbReference>
<dbReference type="SMART" id="SM00345">
    <property type="entry name" value="HTH_GNTR"/>
    <property type="match status" value="1"/>
</dbReference>
<dbReference type="InterPro" id="IPR000524">
    <property type="entry name" value="Tscrpt_reg_HTH_GntR"/>
</dbReference>
<dbReference type="InterPro" id="IPR011663">
    <property type="entry name" value="UTRA"/>
</dbReference>
<dbReference type="SUPFAM" id="SSF64288">
    <property type="entry name" value="Chorismate lyase-like"/>
    <property type="match status" value="1"/>
</dbReference>
<keyword evidence="3" id="KW-0804">Transcription</keyword>
<evidence type="ECO:0000256" key="3">
    <source>
        <dbReference type="ARBA" id="ARBA00023163"/>
    </source>
</evidence>
<organism evidence="5 6">
    <name type="scientific">Roseiterribacter gracilis</name>
    <dbReference type="NCBI Taxonomy" id="2812848"/>
    <lineage>
        <taxon>Bacteria</taxon>
        <taxon>Pseudomonadati</taxon>
        <taxon>Pseudomonadota</taxon>
        <taxon>Alphaproteobacteria</taxon>
        <taxon>Rhodospirillales</taxon>
        <taxon>Roseiterribacteraceae</taxon>
        <taxon>Roseiterribacter</taxon>
    </lineage>
</organism>
<dbReference type="PRINTS" id="PR00035">
    <property type="entry name" value="HTHGNTR"/>
</dbReference>
<evidence type="ECO:0000313" key="6">
    <source>
        <dbReference type="Proteomes" id="UP000681075"/>
    </source>
</evidence>
<name>A0A8S8X8E8_9PROT</name>
<feature type="domain" description="HTH gntR-type" evidence="4">
    <location>
        <begin position="15"/>
        <end position="83"/>
    </location>
</feature>
<keyword evidence="1" id="KW-0805">Transcription regulation</keyword>
<dbReference type="Pfam" id="PF07702">
    <property type="entry name" value="UTRA"/>
    <property type="match status" value="1"/>
</dbReference>
<evidence type="ECO:0000256" key="2">
    <source>
        <dbReference type="ARBA" id="ARBA00023125"/>
    </source>
</evidence>
<keyword evidence="6" id="KW-1185">Reference proteome</keyword>
<dbReference type="InterPro" id="IPR028978">
    <property type="entry name" value="Chorismate_lyase_/UTRA_dom_sf"/>
</dbReference>
<dbReference type="InterPro" id="IPR050679">
    <property type="entry name" value="Bact_HTH_transcr_reg"/>
</dbReference>
<dbReference type="PROSITE" id="PS50949">
    <property type="entry name" value="HTH_GNTR"/>
    <property type="match status" value="1"/>
</dbReference>
<comment type="caution">
    <text evidence="5">The sequence shown here is derived from an EMBL/GenBank/DDBJ whole genome shotgun (WGS) entry which is preliminary data.</text>
</comment>
<dbReference type="Proteomes" id="UP000681075">
    <property type="component" value="Unassembled WGS sequence"/>
</dbReference>
<dbReference type="Gene3D" id="1.10.10.10">
    <property type="entry name" value="Winged helix-like DNA-binding domain superfamily/Winged helix DNA-binding domain"/>
    <property type="match status" value="1"/>
</dbReference>
<evidence type="ECO:0000256" key="1">
    <source>
        <dbReference type="ARBA" id="ARBA00023015"/>
    </source>
</evidence>